<evidence type="ECO:0000256" key="2">
    <source>
        <dbReference type="SAM" id="Phobius"/>
    </source>
</evidence>
<feature type="compositionally biased region" description="Acidic residues" evidence="1">
    <location>
        <begin position="121"/>
        <end position="142"/>
    </location>
</feature>
<name>A0A0G4HAW7_9ALVE</name>
<evidence type="ECO:0000313" key="3">
    <source>
        <dbReference type="EMBL" id="CEM40965.1"/>
    </source>
</evidence>
<feature type="transmembrane region" description="Helical" evidence="2">
    <location>
        <begin position="33"/>
        <end position="53"/>
    </location>
</feature>
<organism evidence="3">
    <name type="scientific">Chromera velia CCMP2878</name>
    <dbReference type="NCBI Taxonomy" id="1169474"/>
    <lineage>
        <taxon>Eukaryota</taxon>
        <taxon>Sar</taxon>
        <taxon>Alveolata</taxon>
        <taxon>Colpodellida</taxon>
        <taxon>Chromeraceae</taxon>
        <taxon>Chromera</taxon>
    </lineage>
</organism>
<protein>
    <submittedName>
        <fullName evidence="3">Uncharacterized protein</fullName>
    </submittedName>
</protein>
<reference evidence="3" key="1">
    <citation type="submission" date="2014-11" db="EMBL/GenBank/DDBJ databases">
        <authorList>
            <person name="Otto D Thomas"/>
            <person name="Naeem Raeece"/>
        </authorList>
    </citation>
    <scope>NUCLEOTIDE SEQUENCE</scope>
</reference>
<gene>
    <name evidence="3" type="ORF">Cvel_25677</name>
</gene>
<proteinExistence type="predicted"/>
<accession>A0A0G4HAW7</accession>
<sequence>MMGCSVLLAGMTRYLFRNKDEEPTETAFPESPLLVGLWLLICVLLIVHLTNAVKAREQFVSNIMYAKEKLRDLQDARFAFLRCKLCLLSTHAALAKATAYMMRVAIAGEQEARQRFLLDAPESDGGESDSTVDSENDGETEDGQPRPRTRAARHARILRTARENAARCLEEVRSAENRMEASRLFLDNTLHSARELEHWLPEDDRKLLTLNVS</sequence>
<keyword evidence="2" id="KW-0812">Transmembrane</keyword>
<dbReference type="EMBL" id="CDMZ01002141">
    <property type="protein sequence ID" value="CEM40965.1"/>
    <property type="molecule type" value="Genomic_DNA"/>
</dbReference>
<dbReference type="AlphaFoldDB" id="A0A0G4HAW7"/>
<evidence type="ECO:0000256" key="1">
    <source>
        <dbReference type="SAM" id="MobiDB-lite"/>
    </source>
</evidence>
<feature type="region of interest" description="Disordered" evidence="1">
    <location>
        <begin position="119"/>
        <end position="152"/>
    </location>
</feature>
<keyword evidence="2" id="KW-0472">Membrane</keyword>
<dbReference type="VEuPathDB" id="CryptoDB:Cvel_25677"/>
<keyword evidence="2" id="KW-1133">Transmembrane helix</keyword>